<sequence length="103" mass="11841">MVARSKGYRSKTRKLLEKKVREKGAIPKLSLLMHDYSQGEYVVVKINPSIHKGMPHRRYHGKVGLVVGKRGKAYEVKVNIGDKERVLIVRPEHLIPFNGIQKR</sequence>
<dbReference type="InterPro" id="IPR018259">
    <property type="entry name" value="Ribosomal_eL21_CS"/>
</dbReference>
<dbReference type="EMBL" id="CP013694">
    <property type="protein sequence ID" value="ALU29056.1"/>
    <property type="molecule type" value="Genomic_DNA"/>
</dbReference>
<dbReference type="OrthoDB" id="6295at2157"/>
<evidence type="ECO:0000256" key="4">
    <source>
        <dbReference type="ARBA" id="ARBA00035219"/>
    </source>
</evidence>
<dbReference type="PANTHER" id="PTHR20981">
    <property type="entry name" value="60S RIBOSOMAL PROTEIN L21"/>
    <property type="match status" value="1"/>
</dbReference>
<accession>A0A0U3H2T8</accession>
<comment type="similarity">
    <text evidence="1 5">Belongs to the eukaryotic ribosomal protein eL21 family.</text>
</comment>
<dbReference type="HAMAP" id="MF_00369">
    <property type="entry name" value="Ribosomal_eL21"/>
    <property type="match status" value="1"/>
</dbReference>
<dbReference type="AlphaFoldDB" id="A0A0U3H2T8"/>
<dbReference type="GO" id="GO:0005840">
    <property type="term" value="C:ribosome"/>
    <property type="evidence" value="ECO:0007669"/>
    <property type="project" value="UniProtKB-KW"/>
</dbReference>
<organism evidence="7 8">
    <name type="scientific">Sulfolobus acidocaldarius</name>
    <dbReference type="NCBI Taxonomy" id="2285"/>
    <lineage>
        <taxon>Archaea</taxon>
        <taxon>Thermoproteota</taxon>
        <taxon>Thermoprotei</taxon>
        <taxon>Sulfolobales</taxon>
        <taxon>Sulfolobaceae</taxon>
        <taxon>Sulfolobus</taxon>
    </lineage>
</organism>
<dbReference type="GO" id="GO:0003735">
    <property type="term" value="F:structural constituent of ribosome"/>
    <property type="evidence" value="ECO:0007669"/>
    <property type="project" value="InterPro"/>
</dbReference>
<evidence type="ECO:0000256" key="5">
    <source>
        <dbReference type="HAMAP-Rule" id="MF_00369"/>
    </source>
</evidence>
<dbReference type="Proteomes" id="UP000065473">
    <property type="component" value="Chromosome"/>
</dbReference>
<gene>
    <name evidence="5" type="primary">rpl21e</name>
    <name evidence="6" type="ORF">ATY89_03265</name>
    <name evidence="7" type="ORF">ATZ20_06290</name>
</gene>
<evidence type="ECO:0000313" key="6">
    <source>
        <dbReference type="EMBL" id="ALU29056.1"/>
    </source>
</evidence>
<dbReference type="RefSeq" id="WP_011277520.1">
    <property type="nucleotide sequence ID" value="NZ_BHWZ01000001.1"/>
</dbReference>
<dbReference type="OMA" id="KGMPHRR"/>
<dbReference type="STRING" id="1435377.SUSAZ_02850"/>
<dbReference type="GeneID" id="14551147"/>
<evidence type="ECO:0000256" key="1">
    <source>
        <dbReference type="ARBA" id="ARBA00008427"/>
    </source>
</evidence>
<name>A0A0U3H2T8_9CREN</name>
<dbReference type="EMBL" id="CP013695">
    <property type="protein sequence ID" value="ALU31782.1"/>
    <property type="molecule type" value="Genomic_DNA"/>
</dbReference>
<evidence type="ECO:0000256" key="3">
    <source>
        <dbReference type="ARBA" id="ARBA00023274"/>
    </source>
</evidence>
<evidence type="ECO:0000256" key="2">
    <source>
        <dbReference type="ARBA" id="ARBA00022980"/>
    </source>
</evidence>
<dbReference type="InterPro" id="IPR001147">
    <property type="entry name" value="Ribosomal_eL21"/>
</dbReference>
<keyword evidence="3 5" id="KW-0687">Ribonucleoprotein</keyword>
<keyword evidence="2 5" id="KW-0689">Ribosomal protein</keyword>
<dbReference type="PaxDb" id="1435377-SUSAZ_02850"/>
<dbReference type="InterPro" id="IPR036948">
    <property type="entry name" value="Ribosomal_eL21_sf"/>
</dbReference>
<proteinExistence type="inferred from homology"/>
<dbReference type="SUPFAM" id="SSF50104">
    <property type="entry name" value="Translation proteins SH3-like domain"/>
    <property type="match status" value="1"/>
</dbReference>
<evidence type="ECO:0000313" key="8">
    <source>
        <dbReference type="Proteomes" id="UP000060043"/>
    </source>
</evidence>
<dbReference type="InterPro" id="IPR008991">
    <property type="entry name" value="Translation_prot_SH3-like_sf"/>
</dbReference>
<evidence type="ECO:0000313" key="7">
    <source>
        <dbReference type="EMBL" id="ALU31782.1"/>
    </source>
</evidence>
<dbReference type="SMR" id="A0A0U3H2T8"/>
<dbReference type="Proteomes" id="UP000060043">
    <property type="component" value="Chromosome"/>
</dbReference>
<dbReference type="FunFam" id="2.30.30.70:FF:000001">
    <property type="entry name" value="60S ribosomal protein L21"/>
    <property type="match status" value="1"/>
</dbReference>
<reference evidence="8 9" key="1">
    <citation type="submission" date="2015-12" db="EMBL/GenBank/DDBJ databases">
        <title>A stable core within a dynamic pangenome in Sulfolobus acidocaldarius.</title>
        <authorList>
            <person name="Anderson R."/>
            <person name="Kouris A."/>
            <person name="Seward C."/>
            <person name="Campbell K."/>
            <person name="Whitaker R."/>
        </authorList>
    </citation>
    <scope>NUCLEOTIDE SEQUENCE [LARGE SCALE GENOMIC DNA]</scope>
    <source>
        <strain evidence="6 9">GG12-C01-09</strain>
        <strain evidence="7 8">NG05B_CO5_07</strain>
    </source>
</reference>
<evidence type="ECO:0000313" key="9">
    <source>
        <dbReference type="Proteomes" id="UP000065473"/>
    </source>
</evidence>
<protein>
    <recommendedName>
        <fullName evidence="4 5">Large ribosomal subunit protein eL21</fullName>
    </recommendedName>
</protein>
<dbReference type="Gene3D" id="2.30.30.70">
    <property type="entry name" value="Ribosomal protein L21"/>
    <property type="match status" value="1"/>
</dbReference>
<dbReference type="InterPro" id="IPR022856">
    <property type="entry name" value="Ribosomal_eL21_arc"/>
</dbReference>
<dbReference type="Pfam" id="PF01157">
    <property type="entry name" value="Ribosomal_L21e"/>
    <property type="match status" value="1"/>
</dbReference>
<dbReference type="GO" id="GO:1990904">
    <property type="term" value="C:ribonucleoprotein complex"/>
    <property type="evidence" value="ECO:0007669"/>
    <property type="project" value="UniProtKB-KW"/>
</dbReference>
<dbReference type="GO" id="GO:0006412">
    <property type="term" value="P:translation"/>
    <property type="evidence" value="ECO:0007669"/>
    <property type="project" value="UniProtKB-UniRule"/>
</dbReference>
<dbReference type="NCBIfam" id="NF003303">
    <property type="entry name" value="PRK04306.1"/>
    <property type="match status" value="1"/>
</dbReference>
<dbReference type="PROSITE" id="PS01171">
    <property type="entry name" value="RIBOSOMAL_L21E"/>
    <property type="match status" value="1"/>
</dbReference>